<protein>
    <submittedName>
        <fullName evidence="1">Tubulin alpha chain</fullName>
    </submittedName>
</protein>
<organism evidence="1 2">
    <name type="scientific">Symbiodinium microadriaticum</name>
    <name type="common">Dinoflagellate</name>
    <name type="synonym">Zooxanthella microadriatica</name>
    <dbReference type="NCBI Taxonomy" id="2951"/>
    <lineage>
        <taxon>Eukaryota</taxon>
        <taxon>Sar</taxon>
        <taxon>Alveolata</taxon>
        <taxon>Dinophyceae</taxon>
        <taxon>Suessiales</taxon>
        <taxon>Symbiodiniaceae</taxon>
        <taxon>Symbiodinium</taxon>
    </lineage>
</organism>
<keyword evidence="2" id="KW-1185">Reference proteome</keyword>
<gene>
    <name evidence="1" type="ORF">AK812_SmicGene22243</name>
</gene>
<accession>A0A1Q9DKC4</accession>
<proteinExistence type="predicted"/>
<evidence type="ECO:0000313" key="2">
    <source>
        <dbReference type="Proteomes" id="UP000186817"/>
    </source>
</evidence>
<comment type="caution">
    <text evidence="1">The sequence shown here is derived from an EMBL/GenBank/DDBJ whole genome shotgun (WGS) entry which is preliminary data.</text>
</comment>
<dbReference type="Proteomes" id="UP000186817">
    <property type="component" value="Unassembled WGS sequence"/>
</dbReference>
<dbReference type="Gene3D" id="3.40.50.1440">
    <property type="entry name" value="Tubulin/FtsZ, GTPase domain"/>
    <property type="match status" value="1"/>
</dbReference>
<name>A0A1Q9DKC4_SYMMI</name>
<evidence type="ECO:0000313" key="1">
    <source>
        <dbReference type="EMBL" id="OLP95611.1"/>
    </source>
</evidence>
<dbReference type="EMBL" id="LSRX01000497">
    <property type="protein sequence ID" value="OLP95611.1"/>
    <property type="molecule type" value="Genomic_DNA"/>
</dbReference>
<sequence length="220" mass="23833">MELMPSYTDFCSCGGLHAEAKTGWGDDFVVPYHQPAVQDCHDGPHGNTCQELDQPAAGVAALSSKLLYGSFLVDDCGLSATGMRGMLLFTQLHDEPCLIVHWRGVWEPLPQWHDSPTGQECSRQIGNACWDLYCFEHGIERDGQLASDKTIGDGDRALGTSLSVDSMVCDPALADTVALPVSAALKAKVEPVPRVVMWLRGCIQTYVDSILHQGDTQVGD</sequence>
<dbReference type="AlphaFoldDB" id="A0A1Q9DKC4"/>
<dbReference type="InterPro" id="IPR036525">
    <property type="entry name" value="Tubulin/FtsZ_GTPase_sf"/>
</dbReference>
<reference evidence="1 2" key="1">
    <citation type="submission" date="2016-02" db="EMBL/GenBank/DDBJ databases">
        <title>Genome analysis of coral dinoflagellate symbionts highlights evolutionary adaptations to a symbiotic lifestyle.</title>
        <authorList>
            <person name="Aranda M."/>
            <person name="Li Y."/>
            <person name="Liew Y.J."/>
            <person name="Baumgarten S."/>
            <person name="Simakov O."/>
            <person name="Wilson M."/>
            <person name="Piel J."/>
            <person name="Ashoor H."/>
            <person name="Bougouffa S."/>
            <person name="Bajic V.B."/>
            <person name="Ryu T."/>
            <person name="Ravasi T."/>
            <person name="Bayer T."/>
            <person name="Micklem G."/>
            <person name="Kim H."/>
            <person name="Bhak J."/>
            <person name="Lajeunesse T.C."/>
            <person name="Voolstra C.R."/>
        </authorList>
    </citation>
    <scope>NUCLEOTIDE SEQUENCE [LARGE SCALE GENOMIC DNA]</scope>
    <source>
        <strain evidence="1 2">CCMP2467</strain>
    </source>
</reference>